<comment type="caution">
    <text evidence="5">The sequence shown here is derived from an EMBL/GenBank/DDBJ whole genome shotgun (WGS) entry which is preliminary data.</text>
</comment>
<gene>
    <name evidence="5" type="ORF">RT723_11245</name>
</gene>
<keyword evidence="3" id="KW-0804">Transcription</keyword>
<organism evidence="5 6">
    <name type="scientific">Psychrosphaera aquimarina</name>
    <dbReference type="NCBI Taxonomy" id="2044854"/>
    <lineage>
        <taxon>Bacteria</taxon>
        <taxon>Pseudomonadati</taxon>
        <taxon>Pseudomonadota</taxon>
        <taxon>Gammaproteobacteria</taxon>
        <taxon>Alteromonadales</taxon>
        <taxon>Pseudoalteromonadaceae</taxon>
        <taxon>Psychrosphaera</taxon>
    </lineage>
</organism>
<dbReference type="RefSeq" id="WP_315947196.1">
    <property type="nucleotide sequence ID" value="NZ_JAWCUA010000009.1"/>
</dbReference>
<dbReference type="InterPro" id="IPR050204">
    <property type="entry name" value="AraC_XylS_family_regulators"/>
</dbReference>
<name>A0ABU3R1L1_9GAMM</name>
<dbReference type="Gene3D" id="1.10.10.60">
    <property type="entry name" value="Homeodomain-like"/>
    <property type="match status" value="1"/>
</dbReference>
<dbReference type="SUPFAM" id="SSF46689">
    <property type="entry name" value="Homeodomain-like"/>
    <property type="match status" value="1"/>
</dbReference>
<dbReference type="PRINTS" id="PR00032">
    <property type="entry name" value="HTHARAC"/>
</dbReference>
<evidence type="ECO:0000256" key="2">
    <source>
        <dbReference type="ARBA" id="ARBA00023125"/>
    </source>
</evidence>
<dbReference type="Pfam" id="PF12833">
    <property type="entry name" value="HTH_18"/>
    <property type="match status" value="1"/>
</dbReference>
<dbReference type="PROSITE" id="PS01124">
    <property type="entry name" value="HTH_ARAC_FAMILY_2"/>
    <property type="match status" value="1"/>
</dbReference>
<reference evidence="5 6" key="1">
    <citation type="submission" date="2023-10" db="EMBL/GenBank/DDBJ databases">
        <title>Psychrosphaera aquimaarina strain SW33 isolated from seawater.</title>
        <authorList>
            <person name="Bayburt H."/>
            <person name="Kim J.M."/>
            <person name="Choi B.J."/>
            <person name="Jeon C.O."/>
        </authorList>
    </citation>
    <scope>NUCLEOTIDE SEQUENCE [LARGE SCALE GENOMIC DNA]</scope>
    <source>
        <strain evidence="5 6">KCTC 52743</strain>
    </source>
</reference>
<dbReference type="Pfam" id="PF06719">
    <property type="entry name" value="AraC_N"/>
    <property type="match status" value="1"/>
</dbReference>
<evidence type="ECO:0000313" key="5">
    <source>
        <dbReference type="EMBL" id="MDU0113561.1"/>
    </source>
</evidence>
<dbReference type="PANTHER" id="PTHR46796">
    <property type="entry name" value="HTH-TYPE TRANSCRIPTIONAL ACTIVATOR RHAS-RELATED"/>
    <property type="match status" value="1"/>
</dbReference>
<feature type="domain" description="HTH araC/xylS-type" evidence="4">
    <location>
        <begin position="198"/>
        <end position="295"/>
    </location>
</feature>
<dbReference type="InterPro" id="IPR020449">
    <property type="entry name" value="Tscrpt_reg_AraC-type_HTH"/>
</dbReference>
<keyword evidence="2" id="KW-0238">DNA-binding</keyword>
<dbReference type="Proteomes" id="UP001257914">
    <property type="component" value="Unassembled WGS sequence"/>
</dbReference>
<evidence type="ECO:0000256" key="1">
    <source>
        <dbReference type="ARBA" id="ARBA00023015"/>
    </source>
</evidence>
<dbReference type="InterPro" id="IPR009594">
    <property type="entry name" value="Tscrpt_reg_HTH_AraC_N"/>
</dbReference>
<evidence type="ECO:0000259" key="4">
    <source>
        <dbReference type="PROSITE" id="PS01124"/>
    </source>
</evidence>
<evidence type="ECO:0000313" key="6">
    <source>
        <dbReference type="Proteomes" id="UP001257914"/>
    </source>
</evidence>
<dbReference type="InterPro" id="IPR018062">
    <property type="entry name" value="HTH_AraC-typ_CS"/>
</dbReference>
<dbReference type="EMBL" id="JAWCUA010000009">
    <property type="protein sequence ID" value="MDU0113561.1"/>
    <property type="molecule type" value="Genomic_DNA"/>
</dbReference>
<dbReference type="InterPro" id="IPR018060">
    <property type="entry name" value="HTH_AraC"/>
</dbReference>
<dbReference type="InterPro" id="IPR009057">
    <property type="entry name" value="Homeodomain-like_sf"/>
</dbReference>
<proteinExistence type="predicted"/>
<protein>
    <submittedName>
        <fullName evidence="5">AraC family transcriptional regulator N-terminal domain-containing protein</fullName>
    </submittedName>
</protein>
<dbReference type="SMART" id="SM00342">
    <property type="entry name" value="HTH_ARAC"/>
    <property type="match status" value="1"/>
</dbReference>
<keyword evidence="1" id="KW-0805">Transcription regulation</keyword>
<accession>A0ABU3R1L1</accession>
<dbReference type="PROSITE" id="PS00041">
    <property type="entry name" value="HTH_ARAC_FAMILY_1"/>
    <property type="match status" value="1"/>
</dbReference>
<keyword evidence="6" id="KW-1185">Reference proteome</keyword>
<sequence>MIQNKIVRYSPKVLVENKVSFAAEGSELNIYDTYQQASQVGLSSDQLMFCGMVSGKKIMHSDGLHDVFLPHESFVMAPNQLVKIDFPEAKMETPTTCLAIEIAPERVHQVADQLNHVSPKSSAFGDWRYQHKVMHTHHTTQTQALLDRIVEIYTENNPDRQFLINLAVTELSARLLRQQTRDFIVGYCKQDPEANRMNAVVSYILANLALPLDVEQLLKIALMGRTKFFIEFKNHLGCSPIVFQQQERLKEAARLLEHGLQITETSFAVGFQNISHFSKTFKAFFGLSPTLYKQQKSNTLTLN</sequence>
<evidence type="ECO:0000256" key="3">
    <source>
        <dbReference type="ARBA" id="ARBA00023163"/>
    </source>
</evidence>